<keyword evidence="3" id="KW-1185">Reference proteome</keyword>
<dbReference type="STRING" id="1237149.C900_00119"/>
<feature type="signal peptide" evidence="1">
    <location>
        <begin position="1"/>
        <end position="21"/>
    </location>
</feature>
<gene>
    <name evidence="2" type="ORF">C900_00119</name>
</gene>
<dbReference type="eggNOG" id="ENOG5030DQF">
    <property type="taxonomic scope" value="Bacteria"/>
</dbReference>
<dbReference type="Proteomes" id="UP000011135">
    <property type="component" value="Unassembled WGS sequence"/>
</dbReference>
<dbReference type="AlphaFoldDB" id="L8JZF0"/>
<reference evidence="2 3" key="1">
    <citation type="submission" date="2012-12" db="EMBL/GenBank/DDBJ databases">
        <title>Genome assembly of Fulvivirga imtechensis AK7.</title>
        <authorList>
            <person name="Nupur N."/>
            <person name="Khatri I."/>
            <person name="Kumar R."/>
            <person name="Subramanian S."/>
            <person name="Pinnaka A."/>
        </authorList>
    </citation>
    <scope>NUCLEOTIDE SEQUENCE [LARGE SCALE GENOMIC DNA]</scope>
    <source>
        <strain evidence="2 3">AK7</strain>
    </source>
</reference>
<evidence type="ECO:0000313" key="2">
    <source>
        <dbReference type="EMBL" id="ELR73039.1"/>
    </source>
</evidence>
<dbReference type="OrthoDB" id="825489at2"/>
<organism evidence="2 3">
    <name type="scientific">Fulvivirga imtechensis AK7</name>
    <dbReference type="NCBI Taxonomy" id="1237149"/>
    <lineage>
        <taxon>Bacteria</taxon>
        <taxon>Pseudomonadati</taxon>
        <taxon>Bacteroidota</taxon>
        <taxon>Cytophagia</taxon>
        <taxon>Cytophagales</taxon>
        <taxon>Fulvivirgaceae</taxon>
        <taxon>Fulvivirga</taxon>
    </lineage>
</organism>
<dbReference type="RefSeq" id="WP_009578342.1">
    <property type="nucleotide sequence ID" value="NZ_AMZN01000010.1"/>
</dbReference>
<sequence length="131" mass="15205">MKRFFSISLLVLFLIRGLAPTMDLCCELQKLPVLFEHYEEHKACSGGSFWKFLVQEYASEHVDSDQHHDNADHDKLPFHSNDQCCNTAIFYVSDQHFELRALDSTLPVKSDFYISFLSSRFPDSLFQPPQV</sequence>
<proteinExistence type="predicted"/>
<dbReference type="EMBL" id="AMZN01000010">
    <property type="protein sequence ID" value="ELR73039.1"/>
    <property type="molecule type" value="Genomic_DNA"/>
</dbReference>
<name>L8JZF0_9BACT</name>
<accession>L8JZF0</accession>
<evidence type="ECO:0000256" key="1">
    <source>
        <dbReference type="SAM" id="SignalP"/>
    </source>
</evidence>
<keyword evidence="1" id="KW-0732">Signal</keyword>
<feature type="chain" id="PRO_5003994164" evidence="1">
    <location>
        <begin position="22"/>
        <end position="131"/>
    </location>
</feature>
<evidence type="ECO:0000313" key="3">
    <source>
        <dbReference type="Proteomes" id="UP000011135"/>
    </source>
</evidence>
<protein>
    <submittedName>
        <fullName evidence="2">Uncharacterized protein</fullName>
    </submittedName>
</protein>
<comment type="caution">
    <text evidence="2">The sequence shown here is derived from an EMBL/GenBank/DDBJ whole genome shotgun (WGS) entry which is preliminary data.</text>
</comment>